<dbReference type="Proteomes" id="UP000177785">
    <property type="component" value="Unassembled WGS sequence"/>
</dbReference>
<dbReference type="Gene3D" id="3.10.28.10">
    <property type="entry name" value="Homing endonucleases"/>
    <property type="match status" value="1"/>
</dbReference>
<sequence>MKWSPGFAYALGLLASDGSLSKDGRHIDLTSKNRDQLETFLSCLHLNNVIGVKASGKNKISYRVQFGDVLFYNFLLSTGFMPAKSKILGELKIPKRYFFDFLRGSFDGDGTFYSYHDPRWKSSFMFYTVFVTASPTHLKWLRESISYRLGIRGHITHDKRRTTYQLKYAKSESIKLLEKLYESKSAPHLKRKYLKVQKALRIVGASI</sequence>
<dbReference type="AlphaFoldDB" id="A0A1G2G7D1"/>
<dbReference type="InterPro" id="IPR027434">
    <property type="entry name" value="Homing_endonucl"/>
</dbReference>
<dbReference type="SUPFAM" id="SSF55608">
    <property type="entry name" value="Homing endonucleases"/>
    <property type="match status" value="2"/>
</dbReference>
<protein>
    <recommendedName>
        <fullName evidence="3">DOD-type homing endonuclease domain-containing protein</fullName>
    </recommendedName>
</protein>
<evidence type="ECO:0008006" key="3">
    <source>
        <dbReference type="Google" id="ProtNLM"/>
    </source>
</evidence>
<accession>A0A1G2G7D1</accession>
<dbReference type="STRING" id="1802115.A2756_06100"/>
<organism evidence="1 2">
    <name type="scientific">Candidatus Ryanbacteria bacterium RIFCSPHIGHO2_01_FULL_48_27</name>
    <dbReference type="NCBI Taxonomy" id="1802115"/>
    <lineage>
        <taxon>Bacteria</taxon>
        <taxon>Candidatus Ryaniibacteriota</taxon>
    </lineage>
</organism>
<comment type="caution">
    <text evidence="1">The sequence shown here is derived from an EMBL/GenBank/DDBJ whole genome shotgun (WGS) entry which is preliminary data.</text>
</comment>
<proteinExistence type="predicted"/>
<name>A0A1G2G7D1_9BACT</name>
<evidence type="ECO:0000313" key="2">
    <source>
        <dbReference type="Proteomes" id="UP000177785"/>
    </source>
</evidence>
<dbReference type="EMBL" id="MHNL01000001">
    <property type="protein sequence ID" value="OGZ46155.1"/>
    <property type="molecule type" value="Genomic_DNA"/>
</dbReference>
<reference evidence="1 2" key="1">
    <citation type="journal article" date="2016" name="Nat. Commun.">
        <title>Thousands of microbial genomes shed light on interconnected biogeochemical processes in an aquifer system.</title>
        <authorList>
            <person name="Anantharaman K."/>
            <person name="Brown C.T."/>
            <person name="Hug L.A."/>
            <person name="Sharon I."/>
            <person name="Castelle C.J."/>
            <person name="Probst A.J."/>
            <person name="Thomas B.C."/>
            <person name="Singh A."/>
            <person name="Wilkins M.J."/>
            <person name="Karaoz U."/>
            <person name="Brodie E.L."/>
            <person name="Williams K.H."/>
            <person name="Hubbard S.S."/>
            <person name="Banfield J.F."/>
        </authorList>
    </citation>
    <scope>NUCLEOTIDE SEQUENCE [LARGE SCALE GENOMIC DNA]</scope>
</reference>
<gene>
    <name evidence="1" type="ORF">A2756_06100</name>
</gene>
<evidence type="ECO:0000313" key="1">
    <source>
        <dbReference type="EMBL" id="OGZ46155.1"/>
    </source>
</evidence>